<sequence length="41" mass="4597">MNPPGAFDKGKLCKFYIGINFALTLQYKVVNLAPYNGYDVI</sequence>
<dbReference type="EMBL" id="OCMU01000004">
    <property type="protein sequence ID" value="SOD22791.1"/>
    <property type="molecule type" value="Genomic_DNA"/>
</dbReference>
<name>A0A286ALL5_9PROT</name>
<organism evidence="1 2">
    <name type="scientific">Nitrosomonas ureae</name>
    <dbReference type="NCBI Taxonomy" id="44577"/>
    <lineage>
        <taxon>Bacteria</taxon>
        <taxon>Pseudomonadati</taxon>
        <taxon>Pseudomonadota</taxon>
        <taxon>Betaproteobacteria</taxon>
        <taxon>Nitrosomonadales</taxon>
        <taxon>Nitrosomonadaceae</taxon>
        <taxon>Nitrosomonas</taxon>
    </lineage>
</organism>
<reference evidence="1 2" key="1">
    <citation type="submission" date="2017-09" db="EMBL/GenBank/DDBJ databases">
        <authorList>
            <person name="Ehlers B."/>
            <person name="Leendertz F.H."/>
        </authorList>
    </citation>
    <scope>NUCLEOTIDE SEQUENCE [LARGE SCALE GENOMIC DNA]</scope>
    <source>
        <strain evidence="1 2">Nm42</strain>
    </source>
</reference>
<evidence type="ECO:0000313" key="1">
    <source>
        <dbReference type="EMBL" id="SOD22791.1"/>
    </source>
</evidence>
<proteinExistence type="predicted"/>
<gene>
    <name evidence="1" type="ORF">SAMN06297164_3590</name>
</gene>
<dbReference type="Proteomes" id="UP000219335">
    <property type="component" value="Unassembled WGS sequence"/>
</dbReference>
<accession>A0A286ALL5</accession>
<protein>
    <submittedName>
        <fullName evidence="1">Uncharacterized protein</fullName>
    </submittedName>
</protein>
<dbReference type="AlphaFoldDB" id="A0A286ALL5"/>
<evidence type="ECO:0000313" key="2">
    <source>
        <dbReference type="Proteomes" id="UP000219335"/>
    </source>
</evidence>